<dbReference type="EMBL" id="AEWT01000031">
    <property type="protein sequence ID" value="EGC68007.1"/>
    <property type="molecule type" value="Genomic_DNA"/>
</dbReference>
<evidence type="ECO:0000313" key="2">
    <source>
        <dbReference type="Proteomes" id="UP000004835"/>
    </source>
</evidence>
<accession>F0ENY2</accession>
<dbReference type="AlphaFoldDB" id="F0ENY2"/>
<gene>
    <name evidence="1" type="ORF">HMPREF9087_3124</name>
</gene>
<protein>
    <submittedName>
        <fullName evidence="1">Uncharacterized protein</fullName>
    </submittedName>
</protein>
<reference evidence="1 2" key="1">
    <citation type="submission" date="2011-01" db="EMBL/GenBank/DDBJ databases">
        <authorList>
            <person name="Muzny D."/>
            <person name="Qin X."/>
            <person name="Deng J."/>
            <person name="Jiang H."/>
            <person name="Liu Y."/>
            <person name="Qu J."/>
            <person name="Song X.-Z."/>
            <person name="Zhang L."/>
            <person name="Thornton R."/>
            <person name="Coyle M."/>
            <person name="Francisco L."/>
            <person name="Jackson L."/>
            <person name="Javaid M."/>
            <person name="Korchina V."/>
            <person name="Kovar C."/>
            <person name="Mata R."/>
            <person name="Mathew T."/>
            <person name="Ngo R."/>
            <person name="Nguyen L."/>
            <person name="Nguyen N."/>
            <person name="Okwuonu G."/>
            <person name="Ongeri F."/>
            <person name="Pham C."/>
            <person name="Simmons D."/>
            <person name="Wilczek-Boney K."/>
            <person name="Hale W."/>
            <person name="Jakkamsetti A."/>
            <person name="Pham P."/>
            <person name="Ruth R."/>
            <person name="San Lucas F."/>
            <person name="Warren J."/>
            <person name="Zhang J."/>
            <person name="Zhao Z."/>
            <person name="Zhou C."/>
            <person name="Zhu D."/>
            <person name="Lee S."/>
            <person name="Bess C."/>
            <person name="Blankenburg K."/>
            <person name="Forbes L."/>
            <person name="Fu Q."/>
            <person name="Gubbala S."/>
            <person name="Hirani K."/>
            <person name="Jayaseelan J.C."/>
            <person name="Lara F."/>
            <person name="Munidasa M."/>
            <person name="Palculict T."/>
            <person name="Patil S."/>
            <person name="Pu L.-L."/>
            <person name="Saada N."/>
            <person name="Tang L."/>
            <person name="Weissenberger G."/>
            <person name="Zhu Y."/>
            <person name="Hemphill L."/>
            <person name="Shang Y."/>
            <person name="Youmans B."/>
            <person name="Ayvaz T."/>
            <person name="Ross M."/>
            <person name="Santibanez J."/>
            <person name="Aqrawi P."/>
            <person name="Gross S."/>
            <person name="Joshi V."/>
            <person name="Fowler G."/>
            <person name="Nazareth L."/>
            <person name="Reid J."/>
            <person name="Worley K."/>
            <person name="Petrosino J."/>
            <person name="Highlander S."/>
            <person name="Gibbs R."/>
        </authorList>
    </citation>
    <scope>NUCLEOTIDE SEQUENCE [LARGE SCALE GENOMIC DNA]</scope>
    <source>
        <strain evidence="1 2">ATCC 12755</strain>
    </source>
</reference>
<sequence>MNQQQKLLSKYGSKKLAEKMPLDVFSASFLSNVLNEAAKSP</sequence>
<dbReference type="HOGENOM" id="CLU_3269445_0_0_9"/>
<proteinExistence type="predicted"/>
<organism evidence="1 2">
    <name type="scientific">Enterococcus casseliflavus ATCC 12755</name>
    <dbReference type="NCBI Taxonomy" id="888066"/>
    <lineage>
        <taxon>Bacteria</taxon>
        <taxon>Bacillati</taxon>
        <taxon>Bacillota</taxon>
        <taxon>Bacilli</taxon>
        <taxon>Lactobacillales</taxon>
        <taxon>Enterococcaceae</taxon>
        <taxon>Enterococcus</taxon>
    </lineage>
</organism>
<name>F0ENY2_ENTCA</name>
<evidence type="ECO:0000313" key="1">
    <source>
        <dbReference type="EMBL" id="EGC68007.1"/>
    </source>
</evidence>
<comment type="caution">
    <text evidence="1">The sequence shown here is derived from an EMBL/GenBank/DDBJ whole genome shotgun (WGS) entry which is preliminary data.</text>
</comment>
<dbReference type="Proteomes" id="UP000004835">
    <property type="component" value="Unassembled WGS sequence"/>
</dbReference>